<dbReference type="GO" id="GO:0030313">
    <property type="term" value="C:cell envelope"/>
    <property type="evidence" value="ECO:0007669"/>
    <property type="project" value="UniProtKB-SubCell"/>
</dbReference>
<comment type="subcellular location">
    <subcellularLocation>
        <location evidence="1">Cell envelope</location>
    </subcellularLocation>
</comment>
<dbReference type="PANTHER" id="PTHR35936:SF34">
    <property type="entry name" value="ABC TRANSPORTER EXTRACELLULAR-BINDING PROTEIN YCKB-RELATED"/>
    <property type="match status" value="1"/>
</dbReference>
<evidence type="ECO:0000259" key="6">
    <source>
        <dbReference type="SMART" id="SM00062"/>
    </source>
</evidence>
<evidence type="ECO:0000256" key="3">
    <source>
        <dbReference type="ARBA" id="ARBA00022729"/>
    </source>
</evidence>
<evidence type="ECO:0000256" key="1">
    <source>
        <dbReference type="ARBA" id="ARBA00004196"/>
    </source>
</evidence>
<gene>
    <name evidence="7" type="ORF">FM115_10180</name>
</gene>
<comment type="similarity">
    <text evidence="2 4">Belongs to the bacterial solute-binding protein 3 family.</text>
</comment>
<organism evidence="7 8">
    <name type="scientific">Marinilactibacillus psychrotolerans 42ea</name>
    <dbReference type="NCBI Taxonomy" id="1255609"/>
    <lineage>
        <taxon>Bacteria</taxon>
        <taxon>Bacillati</taxon>
        <taxon>Bacillota</taxon>
        <taxon>Bacilli</taxon>
        <taxon>Lactobacillales</taxon>
        <taxon>Carnobacteriaceae</taxon>
        <taxon>Marinilactibacillus</taxon>
    </lineage>
</organism>
<proteinExistence type="inferred from homology"/>
<keyword evidence="3 5" id="KW-0732">Signal</keyword>
<accession>A0A1R4KI60</accession>
<dbReference type="PANTHER" id="PTHR35936">
    <property type="entry name" value="MEMBRANE-BOUND LYTIC MUREIN TRANSGLYCOSYLASE F"/>
    <property type="match status" value="1"/>
</dbReference>
<name>A0A1R4KI60_9LACT</name>
<dbReference type="InterPro" id="IPR001638">
    <property type="entry name" value="Solute-binding_3/MltF_N"/>
</dbReference>
<dbReference type="AlphaFoldDB" id="A0A1R4KI60"/>
<dbReference type="PROSITE" id="PS01039">
    <property type="entry name" value="SBP_BACTERIAL_3"/>
    <property type="match status" value="1"/>
</dbReference>
<dbReference type="EMBL" id="FUKW01000146">
    <property type="protein sequence ID" value="SJN43763.1"/>
    <property type="molecule type" value="Genomic_DNA"/>
</dbReference>
<dbReference type="SMART" id="SM00062">
    <property type="entry name" value="PBPb"/>
    <property type="match status" value="1"/>
</dbReference>
<dbReference type="Proteomes" id="UP000195611">
    <property type="component" value="Unassembled WGS sequence"/>
</dbReference>
<dbReference type="InterPro" id="IPR018313">
    <property type="entry name" value="SBP_3_CS"/>
</dbReference>
<dbReference type="Gene3D" id="3.40.190.10">
    <property type="entry name" value="Periplasmic binding protein-like II"/>
    <property type="match status" value="2"/>
</dbReference>
<evidence type="ECO:0000313" key="7">
    <source>
        <dbReference type="EMBL" id="SJN43763.1"/>
    </source>
</evidence>
<evidence type="ECO:0000256" key="2">
    <source>
        <dbReference type="ARBA" id="ARBA00010333"/>
    </source>
</evidence>
<dbReference type="PROSITE" id="PS51257">
    <property type="entry name" value="PROKAR_LIPOPROTEIN"/>
    <property type="match status" value="1"/>
</dbReference>
<dbReference type="RefSeq" id="WP_087059880.1">
    <property type="nucleotide sequence ID" value="NZ_FUKW01000146.1"/>
</dbReference>
<evidence type="ECO:0000256" key="5">
    <source>
        <dbReference type="SAM" id="SignalP"/>
    </source>
</evidence>
<dbReference type="SUPFAM" id="SSF53850">
    <property type="entry name" value="Periplasmic binding protein-like II"/>
    <property type="match status" value="1"/>
</dbReference>
<reference evidence="7 8" key="1">
    <citation type="submission" date="2017-02" db="EMBL/GenBank/DDBJ databases">
        <authorList>
            <person name="Peterson S.W."/>
        </authorList>
    </citation>
    <scope>NUCLEOTIDE SEQUENCE [LARGE SCALE GENOMIC DNA]</scope>
    <source>
        <strain evidence="7 8">42ea</strain>
    </source>
</reference>
<evidence type="ECO:0000313" key="8">
    <source>
        <dbReference type="Proteomes" id="UP000195611"/>
    </source>
</evidence>
<sequence length="286" mass="31927">MNNKGKVITTIILGSALFLTACGNNSKEDTSSEDNAWNDIQEAGVLRAATSGTYYPNSYHDEETNELTGFEVEILREIGERLDLEVEFTEMGVDGMLTSLNSEQQDIAALSISHAGENADKFNYSIPYKYTYMSMIVREEDNSGIETMEDLDGKKAAGAATTSYMKIAEQYGAELVIYDNATNDQYLWDVANGRTDVIINDYYGQTMALKAFPEIPVKIQEDLFFNPSYTNVSMKLGNDQLTEAVDGALEDMHSDGTLSELSKEYFYGEDVTKEKDMDIMTIEIEE</sequence>
<feature type="chain" id="PRO_5038675874" evidence="5">
    <location>
        <begin position="22"/>
        <end position="286"/>
    </location>
</feature>
<dbReference type="Pfam" id="PF00497">
    <property type="entry name" value="SBP_bac_3"/>
    <property type="match status" value="1"/>
</dbReference>
<feature type="domain" description="Solute-binding protein family 3/N-terminal" evidence="6">
    <location>
        <begin position="45"/>
        <end position="269"/>
    </location>
</feature>
<evidence type="ECO:0000256" key="4">
    <source>
        <dbReference type="RuleBase" id="RU003744"/>
    </source>
</evidence>
<protein>
    <submittedName>
        <fullName evidence="7">Cystine ABC transporter, periplasmic cystine-binding protein FliY</fullName>
    </submittedName>
</protein>
<feature type="signal peptide" evidence="5">
    <location>
        <begin position="1"/>
        <end position="21"/>
    </location>
</feature>